<evidence type="ECO:0000313" key="3">
    <source>
        <dbReference type="Proteomes" id="UP000288859"/>
    </source>
</evidence>
<dbReference type="InterPro" id="IPR032675">
    <property type="entry name" value="LRR_dom_sf"/>
</dbReference>
<gene>
    <name evidence="2" type="ORF">B0A52_05723</name>
</gene>
<proteinExistence type="predicted"/>
<dbReference type="AlphaFoldDB" id="A0A438N2G1"/>
<evidence type="ECO:0000256" key="1">
    <source>
        <dbReference type="SAM" id="MobiDB-lite"/>
    </source>
</evidence>
<protein>
    <submittedName>
        <fullName evidence="2">Uncharacterized protein</fullName>
    </submittedName>
</protein>
<organism evidence="2 3">
    <name type="scientific">Exophiala mesophila</name>
    <name type="common">Black yeast-like fungus</name>
    <dbReference type="NCBI Taxonomy" id="212818"/>
    <lineage>
        <taxon>Eukaryota</taxon>
        <taxon>Fungi</taxon>
        <taxon>Dikarya</taxon>
        <taxon>Ascomycota</taxon>
        <taxon>Pezizomycotina</taxon>
        <taxon>Eurotiomycetes</taxon>
        <taxon>Chaetothyriomycetidae</taxon>
        <taxon>Chaetothyriales</taxon>
        <taxon>Herpotrichiellaceae</taxon>
        <taxon>Exophiala</taxon>
    </lineage>
</organism>
<accession>A0A438N2G1</accession>
<dbReference type="Gene3D" id="3.80.10.10">
    <property type="entry name" value="Ribonuclease Inhibitor"/>
    <property type="match status" value="1"/>
</dbReference>
<dbReference type="VEuPathDB" id="FungiDB:PV10_07874"/>
<name>A0A438N2G1_EXOME</name>
<reference evidence="2 3" key="1">
    <citation type="submission" date="2017-03" db="EMBL/GenBank/DDBJ databases">
        <title>Genomes of endolithic fungi from Antarctica.</title>
        <authorList>
            <person name="Coleine C."/>
            <person name="Masonjones S."/>
            <person name="Stajich J.E."/>
        </authorList>
    </citation>
    <scope>NUCLEOTIDE SEQUENCE [LARGE SCALE GENOMIC DNA]</scope>
    <source>
        <strain evidence="2 3">CCFEE 6314</strain>
    </source>
</reference>
<sequence length="584" mass="65275">MRLASKTMAQIAEPLLWRHVVLIPNSWCIKAFIDTVKSSTFLQHVITLSYDARFPAFFEVIRNYRADSSVEQPKDDAALVESVMDRATNSCFTINEDTSIEIAWLSKVIRMLPHLNEIIIRECDRFGTIIDQVSIPHFYDKVCTMVNINPRNVNFDNMGILGARSYTRSMLMAVFTTGCSLKIIRSTTADLNRTFAMQRGEKASTSYLLSIYEDVVANLSILELSFCPRGSDRSLSAIQFMLSAATRLKSLSLSLGNDPSTNSYLAQDDMPSQVGDIFKTRAGFWAFKPTLPNLEHLALDGCISLEEDLIHFLRIHSSTLRHVHLSNIALLVVHERHGCWVEVIKSMQRMLRLSSATFDGWFSNGGRQHWFVIKDSVSPERLKTKVEKFVVEKGSRDCPLERVAIKPHENDVGAVVNAEEWEGDLSWTMVYDRFENGAEFSWGLNTTVFSDVSSEAENPILPPSPPSLDIIKAKEQPQSLNKAAYNEHLLHLYDQTGLQTWLPEDDLSEDDSVFHTGKGNNTNTGFLTLCHGNPEASSDVKGKATKCEWTISGSVALPPESTLSPTTWASTSSASFSGSIVKQS</sequence>
<comment type="caution">
    <text evidence="2">The sequence shown here is derived from an EMBL/GenBank/DDBJ whole genome shotgun (WGS) entry which is preliminary data.</text>
</comment>
<feature type="compositionally biased region" description="Low complexity" evidence="1">
    <location>
        <begin position="561"/>
        <end position="584"/>
    </location>
</feature>
<feature type="region of interest" description="Disordered" evidence="1">
    <location>
        <begin position="559"/>
        <end position="584"/>
    </location>
</feature>
<dbReference type="SUPFAM" id="SSF52047">
    <property type="entry name" value="RNI-like"/>
    <property type="match status" value="1"/>
</dbReference>
<dbReference type="Proteomes" id="UP000288859">
    <property type="component" value="Unassembled WGS sequence"/>
</dbReference>
<evidence type="ECO:0000313" key="2">
    <source>
        <dbReference type="EMBL" id="RVX69888.1"/>
    </source>
</evidence>
<dbReference type="EMBL" id="NAJM01000026">
    <property type="protein sequence ID" value="RVX69888.1"/>
    <property type="molecule type" value="Genomic_DNA"/>
</dbReference>
<dbReference type="OrthoDB" id="5422579at2759"/>